<organism evidence="1 2">
    <name type="scientific">Peronospora destructor</name>
    <dbReference type="NCBI Taxonomy" id="86335"/>
    <lineage>
        <taxon>Eukaryota</taxon>
        <taxon>Sar</taxon>
        <taxon>Stramenopiles</taxon>
        <taxon>Oomycota</taxon>
        <taxon>Peronosporomycetes</taxon>
        <taxon>Peronosporales</taxon>
        <taxon>Peronosporaceae</taxon>
        <taxon>Peronospora</taxon>
    </lineage>
</organism>
<comment type="caution">
    <text evidence="1">The sequence shown here is derived from an EMBL/GenBank/DDBJ whole genome shotgun (WGS) entry which is preliminary data.</text>
</comment>
<keyword evidence="2" id="KW-1185">Reference proteome</keyword>
<protein>
    <submittedName>
        <fullName evidence="1">Uncharacterized protein</fullName>
    </submittedName>
</protein>
<sequence length="98" mass="11031">MYSAVLFVSLLEGRIQRCHGVVQRLLEWTGLQPNSAKCAYLAVKTGPRGFLVCDASARLELQDETIAPLSLNESYRYRGVGDGYDHVLHRLQLEPKIQ</sequence>
<proteinExistence type="predicted"/>
<reference evidence="1" key="1">
    <citation type="submission" date="2022-12" db="EMBL/GenBank/DDBJ databases">
        <authorList>
            <person name="Webb A."/>
        </authorList>
    </citation>
    <scope>NUCLEOTIDE SEQUENCE</scope>
    <source>
        <strain evidence="1">Pd1</strain>
    </source>
</reference>
<dbReference type="AlphaFoldDB" id="A0AAV0SZC7"/>
<accession>A0AAV0SZC7</accession>
<evidence type="ECO:0000313" key="2">
    <source>
        <dbReference type="Proteomes" id="UP001162029"/>
    </source>
</evidence>
<evidence type="ECO:0000313" key="1">
    <source>
        <dbReference type="EMBL" id="CAI5711498.1"/>
    </source>
</evidence>
<dbReference type="EMBL" id="CANTFM010000101">
    <property type="protein sequence ID" value="CAI5711498.1"/>
    <property type="molecule type" value="Genomic_DNA"/>
</dbReference>
<gene>
    <name evidence="1" type="ORF">PDE001_LOCUS627</name>
</gene>
<name>A0AAV0SZC7_9STRA</name>
<dbReference type="Proteomes" id="UP001162029">
    <property type="component" value="Unassembled WGS sequence"/>
</dbReference>